<dbReference type="EMBL" id="LAZR01055857">
    <property type="protein sequence ID" value="KKK75455.1"/>
    <property type="molecule type" value="Genomic_DNA"/>
</dbReference>
<protein>
    <submittedName>
        <fullName evidence="1">Uncharacterized protein</fullName>
    </submittedName>
</protein>
<reference evidence="1" key="1">
    <citation type="journal article" date="2015" name="Nature">
        <title>Complex archaea that bridge the gap between prokaryotes and eukaryotes.</title>
        <authorList>
            <person name="Spang A."/>
            <person name="Saw J.H."/>
            <person name="Jorgensen S.L."/>
            <person name="Zaremba-Niedzwiedzka K."/>
            <person name="Martijn J."/>
            <person name="Lind A.E."/>
            <person name="van Eijk R."/>
            <person name="Schleper C."/>
            <person name="Guy L."/>
            <person name="Ettema T.J."/>
        </authorList>
    </citation>
    <scope>NUCLEOTIDE SEQUENCE</scope>
</reference>
<accession>A0A0F8YP12</accession>
<name>A0A0F8YP12_9ZZZZ</name>
<feature type="non-terminal residue" evidence="1">
    <location>
        <position position="34"/>
    </location>
</feature>
<dbReference type="AlphaFoldDB" id="A0A0F8YP12"/>
<sequence>MVWVGLIPLPPVAGPTASYHIPVCGLPAMLPRYH</sequence>
<proteinExistence type="predicted"/>
<comment type="caution">
    <text evidence="1">The sequence shown here is derived from an EMBL/GenBank/DDBJ whole genome shotgun (WGS) entry which is preliminary data.</text>
</comment>
<evidence type="ECO:0000313" key="1">
    <source>
        <dbReference type="EMBL" id="KKK75455.1"/>
    </source>
</evidence>
<gene>
    <name evidence="1" type="ORF">LCGC14_2873540</name>
</gene>
<organism evidence="1">
    <name type="scientific">marine sediment metagenome</name>
    <dbReference type="NCBI Taxonomy" id="412755"/>
    <lineage>
        <taxon>unclassified sequences</taxon>
        <taxon>metagenomes</taxon>
        <taxon>ecological metagenomes</taxon>
    </lineage>
</organism>